<proteinExistence type="predicted"/>
<accession>A0A5B2VTB2</accession>
<keyword evidence="3" id="KW-1185">Reference proteome</keyword>
<evidence type="ECO:0000313" key="2">
    <source>
        <dbReference type="EMBL" id="KAA2242004.1"/>
    </source>
</evidence>
<reference evidence="2 3" key="1">
    <citation type="submission" date="2019-09" db="EMBL/GenBank/DDBJ databases">
        <title>Chitinophaga ginsengihumi sp. nov., isolated from soil of ginseng rhizosphere.</title>
        <authorList>
            <person name="Lee J."/>
        </authorList>
    </citation>
    <scope>NUCLEOTIDE SEQUENCE [LARGE SCALE GENOMIC DNA]</scope>
    <source>
        <strain evidence="2 3">BN140078</strain>
    </source>
</reference>
<dbReference type="Proteomes" id="UP000324611">
    <property type="component" value="Unassembled WGS sequence"/>
</dbReference>
<organism evidence="2 3">
    <name type="scientific">Chitinophaga agrisoli</name>
    <dbReference type="NCBI Taxonomy" id="2607653"/>
    <lineage>
        <taxon>Bacteria</taxon>
        <taxon>Pseudomonadati</taxon>
        <taxon>Bacteroidota</taxon>
        <taxon>Chitinophagia</taxon>
        <taxon>Chitinophagales</taxon>
        <taxon>Chitinophagaceae</taxon>
        <taxon>Chitinophaga</taxon>
    </lineage>
</organism>
<dbReference type="Gene3D" id="3.40.630.30">
    <property type="match status" value="1"/>
</dbReference>
<dbReference type="AlphaFoldDB" id="A0A5B2VTB2"/>
<name>A0A5B2VTB2_9BACT</name>
<dbReference type="PROSITE" id="PS51186">
    <property type="entry name" value="GNAT"/>
    <property type="match status" value="2"/>
</dbReference>
<feature type="domain" description="N-acetyltransferase" evidence="1">
    <location>
        <begin position="214"/>
        <end position="388"/>
    </location>
</feature>
<evidence type="ECO:0000259" key="1">
    <source>
        <dbReference type="PROSITE" id="PS51186"/>
    </source>
</evidence>
<feature type="domain" description="N-acetyltransferase" evidence="1">
    <location>
        <begin position="17"/>
        <end position="183"/>
    </location>
</feature>
<comment type="caution">
    <text evidence="2">The sequence shown here is derived from an EMBL/GenBank/DDBJ whole genome shotgun (WGS) entry which is preliminary data.</text>
</comment>
<dbReference type="SUPFAM" id="SSF55729">
    <property type="entry name" value="Acyl-CoA N-acyltransferases (Nat)"/>
    <property type="match status" value="1"/>
</dbReference>
<dbReference type="InterPro" id="IPR000182">
    <property type="entry name" value="GNAT_dom"/>
</dbReference>
<reference evidence="2 3" key="2">
    <citation type="submission" date="2019-09" db="EMBL/GenBank/DDBJ databases">
        <authorList>
            <person name="Jin C."/>
        </authorList>
    </citation>
    <scope>NUCLEOTIDE SEQUENCE [LARGE SCALE GENOMIC DNA]</scope>
    <source>
        <strain evidence="2 3">BN140078</strain>
    </source>
</reference>
<dbReference type="PANTHER" id="PTHR41368:SF1">
    <property type="entry name" value="PROTEIN YGHO"/>
    <property type="match status" value="1"/>
</dbReference>
<sequence length="388" mass="44717">MDASPVQQRKQQSGAAVSIEPVQSKKQLGQFIDFPHDLYKDDPNYVPELFIAQRDLLTPGKHPFHDHSTLQLFLAWRDNKIVGRIAAIHNKNHNVFNNANDGFFGFFESINDQSVADALFQTAEKWLKEKGLQTMIGPVNFSTNEPCALLVDGFDMPPVAMMTYNPRYYIDLLGAWGLQKKVDTYAFRIKDENVNDKPQRMVQLLKERLAQRNITIRKINMKDFKAEAERVRGVYNAAWDKNMGFVPMNDKEFDYMANDLKLVVDPDFVLLAEHEGKVIGITICIPDVNQILINVKRGRLFPTGLLKLLLGKSKIKVLRIAVLGVLEEYRKLGIEGVFYGMIMEKGREKGYRWAEASWILEHNDMMNKPIEHMNGERYKTYRIYEKAI</sequence>
<dbReference type="EMBL" id="VUOC01000003">
    <property type="protein sequence ID" value="KAA2242004.1"/>
    <property type="molecule type" value="Genomic_DNA"/>
</dbReference>
<dbReference type="InterPro" id="IPR016181">
    <property type="entry name" value="Acyl_CoA_acyltransferase"/>
</dbReference>
<dbReference type="PANTHER" id="PTHR41368">
    <property type="entry name" value="PROTEIN YGHO"/>
    <property type="match status" value="1"/>
</dbReference>
<evidence type="ECO:0000313" key="3">
    <source>
        <dbReference type="Proteomes" id="UP000324611"/>
    </source>
</evidence>
<protein>
    <recommendedName>
        <fullName evidence="1">N-acetyltransferase domain-containing protein</fullName>
    </recommendedName>
</protein>
<dbReference type="GO" id="GO:0016747">
    <property type="term" value="F:acyltransferase activity, transferring groups other than amino-acyl groups"/>
    <property type="evidence" value="ECO:0007669"/>
    <property type="project" value="InterPro"/>
</dbReference>
<dbReference type="InterPro" id="IPR039968">
    <property type="entry name" value="BcerS-like"/>
</dbReference>
<gene>
    <name evidence="2" type="ORF">F0L74_16405</name>
</gene>